<feature type="compositionally biased region" description="Low complexity" evidence="1">
    <location>
        <begin position="330"/>
        <end position="353"/>
    </location>
</feature>
<dbReference type="AlphaFoldDB" id="A0AAD4KF09"/>
<accession>A0AAD4KF09</accession>
<protein>
    <recommendedName>
        <fullName evidence="5">CBM-cenC domain-containing protein</fullName>
    </recommendedName>
</protein>
<feature type="chain" id="PRO_5042292319" description="CBM-cenC domain-containing protein" evidence="2">
    <location>
        <begin position="27"/>
        <end position="618"/>
    </location>
</feature>
<feature type="region of interest" description="Disordered" evidence="1">
    <location>
        <begin position="205"/>
        <end position="227"/>
    </location>
</feature>
<sequence>MSQLSIASGVLLPLFALLNQISPGSATSVPVITCSTSSVQFFENPSFESALSDWEISNIYGGTSYSIVEAGTSSAKGSAAEDGSYYLQTTGYIHDFDLSQMISGLEIGNIYTVSYYSALYQTGFWSTRCWNYVYKDTTSSQINYFNYDLSSSWTAHTFTFQATATSHTLIFSIDCGSTDSAGKWSIGWDNFQVSGPSNVCTTTYSTISTPTPTPSHRPTSSSAAIPSSSAAIPSSSAVIPPSSAAIPSSSAVIPSSSAVIPPSSAAIPSSSAVIPSSSAAIPSSSAVIPPSSAAIPPSSAAIPSSSAVIPSSSAVVISSSRAIPVSSTAVPSSSVTVSSSPLTSAISSTTASGTGAGNSGGIGSSHSSSSVSTSTVSLTTTFPPHSGSSIGSSHTGISPSSSQGGSGAVGSTTSTIFTTRTATITACPSTVSNCPATAKTTYVTTETVVVSTTICPLTAIDSTTKPTTTTRSIFDTQPGDNSITETIYTTRVSTVYECAPSVTNCPYASKTGHVVTETLVVGTTVYPTGAVPTQDFISNTGFSSTTSSGFGSGSGRNPSATGSVSPSSTLLASSHQSASLTTSASPSTFTGGSVSDLSSLSGFLITICGLLAALQFLF</sequence>
<keyword evidence="4" id="KW-1185">Reference proteome</keyword>
<evidence type="ECO:0000256" key="1">
    <source>
        <dbReference type="SAM" id="MobiDB-lite"/>
    </source>
</evidence>
<comment type="caution">
    <text evidence="3">The sequence shown here is derived from an EMBL/GenBank/DDBJ whole genome shotgun (WGS) entry which is preliminary data.</text>
</comment>
<organism evidence="3 4">
    <name type="scientific">Talaromyces proteolyticus</name>
    <dbReference type="NCBI Taxonomy" id="1131652"/>
    <lineage>
        <taxon>Eukaryota</taxon>
        <taxon>Fungi</taxon>
        <taxon>Dikarya</taxon>
        <taxon>Ascomycota</taxon>
        <taxon>Pezizomycotina</taxon>
        <taxon>Eurotiomycetes</taxon>
        <taxon>Eurotiomycetidae</taxon>
        <taxon>Eurotiales</taxon>
        <taxon>Trichocomaceae</taxon>
        <taxon>Talaromyces</taxon>
        <taxon>Talaromyces sect. Bacilispori</taxon>
    </lineage>
</organism>
<name>A0AAD4KF09_9EURO</name>
<dbReference type="EMBL" id="JAJTJA010000013">
    <property type="protein sequence ID" value="KAH8690462.1"/>
    <property type="molecule type" value="Genomic_DNA"/>
</dbReference>
<dbReference type="Proteomes" id="UP001201262">
    <property type="component" value="Unassembled WGS sequence"/>
</dbReference>
<feature type="compositionally biased region" description="Low complexity" evidence="1">
    <location>
        <begin position="364"/>
        <end position="412"/>
    </location>
</feature>
<feature type="region of interest" description="Disordered" evidence="1">
    <location>
        <begin position="330"/>
        <end position="412"/>
    </location>
</feature>
<feature type="region of interest" description="Disordered" evidence="1">
    <location>
        <begin position="547"/>
        <end position="569"/>
    </location>
</feature>
<keyword evidence="2" id="KW-0732">Signal</keyword>
<evidence type="ECO:0008006" key="5">
    <source>
        <dbReference type="Google" id="ProtNLM"/>
    </source>
</evidence>
<dbReference type="RefSeq" id="XP_046066658.1">
    <property type="nucleotide sequence ID" value="XM_046214518.1"/>
</dbReference>
<evidence type="ECO:0000256" key="2">
    <source>
        <dbReference type="SAM" id="SignalP"/>
    </source>
</evidence>
<gene>
    <name evidence="3" type="ORF">BGW36DRAFT_364042</name>
</gene>
<feature type="compositionally biased region" description="Gly residues" evidence="1">
    <location>
        <begin position="354"/>
        <end position="363"/>
    </location>
</feature>
<evidence type="ECO:0000313" key="4">
    <source>
        <dbReference type="Proteomes" id="UP001201262"/>
    </source>
</evidence>
<proteinExistence type="predicted"/>
<evidence type="ECO:0000313" key="3">
    <source>
        <dbReference type="EMBL" id="KAH8690462.1"/>
    </source>
</evidence>
<dbReference type="GeneID" id="70244805"/>
<reference evidence="3" key="1">
    <citation type="submission" date="2021-12" db="EMBL/GenBank/DDBJ databases">
        <title>Convergent genome expansion in fungi linked to evolution of root-endophyte symbiosis.</title>
        <authorList>
            <consortium name="DOE Joint Genome Institute"/>
            <person name="Ke Y.-H."/>
            <person name="Bonito G."/>
            <person name="Liao H.-L."/>
            <person name="Looney B."/>
            <person name="Rojas-Flechas A."/>
            <person name="Nash J."/>
            <person name="Hameed K."/>
            <person name="Schadt C."/>
            <person name="Martin F."/>
            <person name="Crous P.W."/>
            <person name="Miettinen O."/>
            <person name="Magnuson J.K."/>
            <person name="Labbe J."/>
            <person name="Jacobson D."/>
            <person name="Doktycz M.J."/>
            <person name="Veneault-Fourrey C."/>
            <person name="Kuo A."/>
            <person name="Mondo S."/>
            <person name="Calhoun S."/>
            <person name="Riley R."/>
            <person name="Ohm R."/>
            <person name="LaButti K."/>
            <person name="Andreopoulos B."/>
            <person name="Pangilinan J."/>
            <person name="Nolan M."/>
            <person name="Tritt A."/>
            <person name="Clum A."/>
            <person name="Lipzen A."/>
            <person name="Daum C."/>
            <person name="Barry K."/>
            <person name="Grigoriev I.V."/>
            <person name="Vilgalys R."/>
        </authorList>
    </citation>
    <scope>NUCLEOTIDE SEQUENCE</scope>
    <source>
        <strain evidence="3">PMI_201</strain>
    </source>
</reference>
<feature type="signal peptide" evidence="2">
    <location>
        <begin position="1"/>
        <end position="26"/>
    </location>
</feature>